<feature type="region of interest" description="Disordered" evidence="1">
    <location>
        <begin position="203"/>
        <end position="267"/>
    </location>
</feature>
<dbReference type="Proteomes" id="UP001190700">
    <property type="component" value="Unassembled WGS sequence"/>
</dbReference>
<dbReference type="AlphaFoldDB" id="A0AAE0GUL0"/>
<feature type="domain" description="Nucleolus and neural progenitor protein-like N-terminal" evidence="2">
    <location>
        <begin position="6"/>
        <end position="169"/>
    </location>
</feature>
<dbReference type="PANTHER" id="PTHR34786:SF1">
    <property type="entry name" value="OS09G0504900 PROTEIN"/>
    <property type="match status" value="1"/>
</dbReference>
<feature type="region of interest" description="Disordered" evidence="1">
    <location>
        <begin position="72"/>
        <end position="91"/>
    </location>
</feature>
<dbReference type="Pfam" id="PF14780">
    <property type="entry name" value="NEPRO_N"/>
    <property type="match status" value="1"/>
</dbReference>
<sequence length="431" mass="45666">MHSSALRTFEPALRRLHFCEDVEILNRTIYKSRLQHRQSVHFRRLQEVSRSIALVRMSTASEALTQLCDGVEGKRSKRGSGLPQSSTATLPAQPSLRRQCAQLAHLLKGLAYLLERLVDQIRGAASALSQLLAQSYFFAFALAVTAALSRIQVQAQQMLMDVVQSHNTLLVLWENAAVQGVDLAEACGDEVLPNMLSCTTTDSTPRVQELAGSQRQVADQEHSQPSPKAGALGGALGCPTEDLGAPLAAPPGVSGDGGQATPGRTAGACPRAVARQGSEAAEPGSTPCTQETVKAFVDPMQSAAPVPAGCSTMRTATHLDAMVSTADAVVGTKGVGDGRSGGISERRAPDLSPLDPAEAGRARIHEAAPVKVHSVSKGRRGAKRAAAEVLSVADHGKKARVQWARELGLEADAVARRKAEESAQHEHEYRV</sequence>
<feature type="compositionally biased region" description="Polar residues" evidence="1">
    <location>
        <begin position="82"/>
        <end position="91"/>
    </location>
</feature>
<proteinExistence type="predicted"/>
<comment type="caution">
    <text evidence="3">The sequence shown here is derived from an EMBL/GenBank/DDBJ whole genome shotgun (WGS) entry which is preliminary data.</text>
</comment>
<name>A0AAE0GUL0_9CHLO</name>
<dbReference type="EMBL" id="LGRX02002198">
    <property type="protein sequence ID" value="KAK3284694.1"/>
    <property type="molecule type" value="Genomic_DNA"/>
</dbReference>
<protein>
    <recommendedName>
        <fullName evidence="2">Nucleolus and neural progenitor protein-like N-terminal domain-containing protein</fullName>
    </recommendedName>
</protein>
<accession>A0AAE0GUL0</accession>
<evidence type="ECO:0000256" key="1">
    <source>
        <dbReference type="SAM" id="MobiDB-lite"/>
    </source>
</evidence>
<reference evidence="3 4" key="1">
    <citation type="journal article" date="2015" name="Genome Biol. Evol.">
        <title>Comparative Genomics of a Bacterivorous Green Alga Reveals Evolutionary Causalities and Consequences of Phago-Mixotrophic Mode of Nutrition.</title>
        <authorList>
            <person name="Burns J.A."/>
            <person name="Paasch A."/>
            <person name="Narechania A."/>
            <person name="Kim E."/>
        </authorList>
    </citation>
    <scope>NUCLEOTIDE SEQUENCE [LARGE SCALE GENOMIC DNA]</scope>
    <source>
        <strain evidence="3 4">PLY_AMNH</strain>
    </source>
</reference>
<feature type="compositionally biased region" description="Polar residues" evidence="1">
    <location>
        <begin position="203"/>
        <end position="217"/>
    </location>
</feature>
<dbReference type="InterPro" id="IPR027951">
    <property type="entry name" value="Nepro_N"/>
</dbReference>
<keyword evidence="4" id="KW-1185">Reference proteome</keyword>
<evidence type="ECO:0000313" key="4">
    <source>
        <dbReference type="Proteomes" id="UP001190700"/>
    </source>
</evidence>
<evidence type="ECO:0000313" key="3">
    <source>
        <dbReference type="EMBL" id="KAK3284694.1"/>
    </source>
</evidence>
<gene>
    <name evidence="3" type="ORF">CYMTET_7676</name>
</gene>
<evidence type="ECO:0000259" key="2">
    <source>
        <dbReference type="Pfam" id="PF14780"/>
    </source>
</evidence>
<dbReference type="PANTHER" id="PTHR34786">
    <property type="entry name" value="OS09G0504900 PROTEIN"/>
    <property type="match status" value="1"/>
</dbReference>
<organism evidence="3 4">
    <name type="scientific">Cymbomonas tetramitiformis</name>
    <dbReference type="NCBI Taxonomy" id="36881"/>
    <lineage>
        <taxon>Eukaryota</taxon>
        <taxon>Viridiplantae</taxon>
        <taxon>Chlorophyta</taxon>
        <taxon>Pyramimonadophyceae</taxon>
        <taxon>Pyramimonadales</taxon>
        <taxon>Pyramimonadaceae</taxon>
        <taxon>Cymbomonas</taxon>
    </lineage>
</organism>